<feature type="transmembrane region" description="Helical" evidence="6">
    <location>
        <begin position="455"/>
        <end position="477"/>
    </location>
</feature>
<keyword evidence="8" id="KW-1185">Reference proteome</keyword>
<dbReference type="EMBL" id="QQOH01000002">
    <property type="protein sequence ID" value="RDE22576.1"/>
    <property type="molecule type" value="Genomic_DNA"/>
</dbReference>
<evidence type="ECO:0000313" key="7">
    <source>
        <dbReference type="EMBL" id="RDE22576.1"/>
    </source>
</evidence>
<dbReference type="AlphaFoldDB" id="A0A369WPT5"/>
<dbReference type="Proteomes" id="UP000253769">
    <property type="component" value="Unassembled WGS sequence"/>
</dbReference>
<feature type="transmembrane region" description="Helical" evidence="6">
    <location>
        <begin position="229"/>
        <end position="254"/>
    </location>
</feature>
<comment type="subcellular location">
    <subcellularLocation>
        <location evidence="1">Cell membrane</location>
        <topology evidence="1">Multi-pass membrane protein</topology>
    </subcellularLocation>
</comment>
<feature type="transmembrane region" description="Helical" evidence="6">
    <location>
        <begin position="372"/>
        <end position="392"/>
    </location>
</feature>
<organism evidence="7 8">
    <name type="scientific">Motiliproteus coralliicola</name>
    <dbReference type="NCBI Taxonomy" id="2283196"/>
    <lineage>
        <taxon>Bacteria</taxon>
        <taxon>Pseudomonadati</taxon>
        <taxon>Pseudomonadota</taxon>
        <taxon>Gammaproteobacteria</taxon>
        <taxon>Oceanospirillales</taxon>
        <taxon>Oceanospirillaceae</taxon>
        <taxon>Motiliproteus</taxon>
    </lineage>
</organism>
<dbReference type="Pfam" id="PF01943">
    <property type="entry name" value="Polysacc_synt"/>
    <property type="match status" value="1"/>
</dbReference>
<evidence type="ECO:0000256" key="5">
    <source>
        <dbReference type="ARBA" id="ARBA00023136"/>
    </source>
</evidence>
<reference evidence="7 8" key="1">
    <citation type="submission" date="2018-07" db="EMBL/GenBank/DDBJ databases">
        <title>Motiliproteus coralliicola sp. nov., a bacterium isolated from Coral.</title>
        <authorList>
            <person name="Wang G."/>
        </authorList>
    </citation>
    <scope>NUCLEOTIDE SEQUENCE [LARGE SCALE GENOMIC DNA]</scope>
    <source>
        <strain evidence="7 8">C34</strain>
    </source>
</reference>
<evidence type="ECO:0000256" key="3">
    <source>
        <dbReference type="ARBA" id="ARBA00022692"/>
    </source>
</evidence>
<feature type="transmembrane region" description="Helical" evidence="6">
    <location>
        <begin position="160"/>
        <end position="178"/>
    </location>
</feature>
<evidence type="ECO:0000313" key="8">
    <source>
        <dbReference type="Proteomes" id="UP000253769"/>
    </source>
</evidence>
<protein>
    <submittedName>
        <fullName evidence="7">Uncharacterized protein</fullName>
    </submittedName>
</protein>
<gene>
    <name evidence="7" type="ORF">DV711_08270</name>
</gene>
<dbReference type="PANTHER" id="PTHR30250:SF11">
    <property type="entry name" value="O-ANTIGEN TRANSPORTER-RELATED"/>
    <property type="match status" value="1"/>
</dbReference>
<feature type="transmembrane region" description="Helical" evidence="6">
    <location>
        <begin position="21"/>
        <end position="47"/>
    </location>
</feature>
<dbReference type="GO" id="GO:0005886">
    <property type="term" value="C:plasma membrane"/>
    <property type="evidence" value="ECO:0007669"/>
    <property type="project" value="UniProtKB-SubCell"/>
</dbReference>
<feature type="transmembrane region" description="Helical" evidence="6">
    <location>
        <begin position="190"/>
        <end position="209"/>
    </location>
</feature>
<feature type="transmembrane region" description="Helical" evidence="6">
    <location>
        <begin position="431"/>
        <end position="449"/>
    </location>
</feature>
<dbReference type="PANTHER" id="PTHR30250">
    <property type="entry name" value="PST FAMILY PREDICTED COLANIC ACID TRANSPORTER"/>
    <property type="match status" value="1"/>
</dbReference>
<feature type="transmembrane region" description="Helical" evidence="6">
    <location>
        <begin position="398"/>
        <end position="419"/>
    </location>
</feature>
<dbReference type="InterPro" id="IPR002797">
    <property type="entry name" value="Polysacc_synth"/>
</dbReference>
<feature type="transmembrane region" description="Helical" evidence="6">
    <location>
        <begin position="131"/>
        <end position="153"/>
    </location>
</feature>
<feature type="transmembrane region" description="Helical" evidence="6">
    <location>
        <begin position="340"/>
        <end position="360"/>
    </location>
</feature>
<evidence type="ECO:0000256" key="2">
    <source>
        <dbReference type="ARBA" id="ARBA00022475"/>
    </source>
</evidence>
<name>A0A369WPT5_9GAMM</name>
<keyword evidence="4 6" id="KW-1133">Transmembrane helix</keyword>
<feature type="transmembrane region" description="Helical" evidence="6">
    <location>
        <begin position="260"/>
        <end position="280"/>
    </location>
</feature>
<keyword evidence="5 6" id="KW-0472">Membrane</keyword>
<comment type="caution">
    <text evidence="7">The sequence shown here is derived from an EMBL/GenBank/DDBJ whole genome shotgun (WGS) entry which is preliminary data.</text>
</comment>
<evidence type="ECO:0000256" key="1">
    <source>
        <dbReference type="ARBA" id="ARBA00004651"/>
    </source>
</evidence>
<feature type="transmembrane region" description="Helical" evidence="6">
    <location>
        <begin position="98"/>
        <end position="119"/>
    </location>
</feature>
<proteinExistence type="predicted"/>
<keyword evidence="2" id="KW-1003">Cell membrane</keyword>
<dbReference type="RefSeq" id="WP_133297421.1">
    <property type="nucleotide sequence ID" value="NZ_QQOH01000002.1"/>
</dbReference>
<feature type="transmembrane region" description="Helical" evidence="6">
    <location>
        <begin position="59"/>
        <end position="78"/>
    </location>
</feature>
<sequence>MTDKIKVHAGRHFQKYLKNTPWYLLSSLTTKAMGFILLPIFTAYLSVEEFGTLSTLESLGRILPIFISIYLDSAFNRFYYTERNISENKVRSLFSSHFWFISFWGIAVCLLTLALFPYLTSDLPSVTLATFSVVVFTQLLNQLAIMVTLIWSANLLAKRLAIFQILMSLIALFITIYLLVVEHYGWEARIYALGGMALFQFLVLLYFAIKNKWLSFHIDFTILSRSLKFSLPLVPNIAAGWIAMFSDRIILAHFGKLGEVGVYSIAAQVAMLMYVVNDAITKVQGPIAMSGLVDDKTEAKKNMSNFVIAYLAFCIAFYLSLVLFSKELLFYFTTVDYFEAYLLVPILGAVYIFSGIYRVFTNIVSFHNKTWIISVAAFIQAIVNVAFNFIFIPDFGMYAAAYSTLFSMIAYTAFIFYSSQKLDKISLDYKGIFELIVLAFVFLLLIKLLENTFEVGTLLLSIKVIALSLILICTMSLSVSSSFKKDLTHRFRNRSKKS</sequence>
<dbReference type="OrthoDB" id="9815248at2"/>
<evidence type="ECO:0000256" key="4">
    <source>
        <dbReference type="ARBA" id="ARBA00022989"/>
    </source>
</evidence>
<keyword evidence="3 6" id="KW-0812">Transmembrane</keyword>
<accession>A0A369WPT5</accession>
<evidence type="ECO:0000256" key="6">
    <source>
        <dbReference type="SAM" id="Phobius"/>
    </source>
</evidence>
<dbReference type="InterPro" id="IPR050833">
    <property type="entry name" value="Poly_Biosynth_Transport"/>
</dbReference>
<feature type="transmembrane region" description="Helical" evidence="6">
    <location>
        <begin position="306"/>
        <end position="325"/>
    </location>
</feature>